<organism evidence="1">
    <name type="scientific">Anguilla anguilla</name>
    <name type="common">European freshwater eel</name>
    <name type="synonym">Muraena anguilla</name>
    <dbReference type="NCBI Taxonomy" id="7936"/>
    <lineage>
        <taxon>Eukaryota</taxon>
        <taxon>Metazoa</taxon>
        <taxon>Chordata</taxon>
        <taxon>Craniata</taxon>
        <taxon>Vertebrata</taxon>
        <taxon>Euteleostomi</taxon>
        <taxon>Actinopterygii</taxon>
        <taxon>Neopterygii</taxon>
        <taxon>Teleostei</taxon>
        <taxon>Anguilliformes</taxon>
        <taxon>Anguillidae</taxon>
        <taxon>Anguilla</taxon>
    </lineage>
</organism>
<dbReference type="EMBL" id="GBXM01026609">
    <property type="protein sequence ID" value="JAH81968.1"/>
    <property type="molecule type" value="Transcribed_RNA"/>
</dbReference>
<evidence type="ECO:0000313" key="1">
    <source>
        <dbReference type="EMBL" id="JAH81968.1"/>
    </source>
</evidence>
<accession>A0A0E9VXH7</accession>
<name>A0A0E9VXH7_ANGAN</name>
<dbReference type="AlphaFoldDB" id="A0A0E9VXH7"/>
<reference evidence="1" key="2">
    <citation type="journal article" date="2015" name="Fish Shellfish Immunol.">
        <title>Early steps in the European eel (Anguilla anguilla)-Vibrio vulnificus interaction in the gills: Role of the RtxA13 toxin.</title>
        <authorList>
            <person name="Callol A."/>
            <person name="Pajuelo D."/>
            <person name="Ebbesson L."/>
            <person name="Teles M."/>
            <person name="MacKenzie S."/>
            <person name="Amaro C."/>
        </authorList>
    </citation>
    <scope>NUCLEOTIDE SEQUENCE</scope>
</reference>
<reference evidence="1" key="1">
    <citation type="submission" date="2014-11" db="EMBL/GenBank/DDBJ databases">
        <authorList>
            <person name="Amaro Gonzalez C."/>
        </authorList>
    </citation>
    <scope>NUCLEOTIDE SEQUENCE</scope>
</reference>
<proteinExistence type="predicted"/>
<sequence>MLNFVQFLHFLFRKIGHLEKLCLYTVVFCYDADNKINETA</sequence>
<protein>
    <submittedName>
        <fullName evidence="1">Uncharacterized protein</fullName>
    </submittedName>
</protein>